<feature type="domain" description="Glycosyl hydrolase-like 10" evidence="2">
    <location>
        <begin position="2"/>
        <end position="69"/>
    </location>
</feature>
<keyword evidence="1" id="KW-0732">Signal</keyword>
<evidence type="ECO:0000313" key="4">
    <source>
        <dbReference type="Proteomes" id="UP000254429"/>
    </source>
</evidence>
<dbReference type="PANTHER" id="PTHR43405">
    <property type="entry name" value="GLYCOSYL HYDROLASE DIGH"/>
    <property type="match status" value="1"/>
</dbReference>
<dbReference type="AlphaFoldDB" id="A0A377DTN3"/>
<dbReference type="InterPro" id="IPR003790">
    <property type="entry name" value="GHL10"/>
</dbReference>
<keyword evidence="3" id="KW-0449">Lipoprotein</keyword>
<dbReference type="Pfam" id="PF02638">
    <property type="entry name" value="GHL10"/>
    <property type="match status" value="1"/>
</dbReference>
<dbReference type="PANTHER" id="PTHR43405:SF1">
    <property type="entry name" value="GLYCOSYL HYDROLASE DIGH"/>
    <property type="match status" value="1"/>
</dbReference>
<accession>A0A377DTN3</accession>
<dbReference type="Gene3D" id="3.20.20.80">
    <property type="entry name" value="Glycosidases"/>
    <property type="match status" value="1"/>
</dbReference>
<reference evidence="3 4" key="1">
    <citation type="submission" date="2018-06" db="EMBL/GenBank/DDBJ databases">
        <authorList>
            <consortium name="Pathogen Informatics"/>
            <person name="Doyle S."/>
        </authorList>
    </citation>
    <scope>NUCLEOTIDE SEQUENCE [LARGE SCALE GENOMIC DNA]</scope>
    <source>
        <strain evidence="3 4">NCTC8500</strain>
    </source>
</reference>
<dbReference type="InterPro" id="IPR052177">
    <property type="entry name" value="Divisome_Glycosyl_Hydrolase"/>
</dbReference>
<name>A0A377DTN3_ECOLX</name>
<evidence type="ECO:0000313" key="3">
    <source>
        <dbReference type="EMBL" id="STM39057.1"/>
    </source>
</evidence>
<dbReference type="EMBL" id="UGFG01000001">
    <property type="protein sequence ID" value="STM39057.1"/>
    <property type="molecule type" value="Genomic_DNA"/>
</dbReference>
<evidence type="ECO:0000256" key="1">
    <source>
        <dbReference type="ARBA" id="ARBA00022729"/>
    </source>
</evidence>
<sequence length="84" mass="9639">MQHRDWIRTSGDRFVLDPGIPEVQDWITSIVAEVVSRYPVDGVQFDDYFYTESPGSRLNDNETYRKYGAHLRQKQTGGATILSS</sequence>
<dbReference type="SUPFAM" id="SSF51445">
    <property type="entry name" value="(Trans)glycosidases"/>
    <property type="match status" value="1"/>
</dbReference>
<gene>
    <name evidence="3" type="ORF">NCTC8500_02855</name>
</gene>
<protein>
    <submittedName>
        <fullName evidence="3">Putative lipoprotein</fullName>
    </submittedName>
</protein>
<proteinExistence type="predicted"/>
<organism evidence="3 4">
    <name type="scientific">Escherichia coli</name>
    <dbReference type="NCBI Taxonomy" id="562"/>
    <lineage>
        <taxon>Bacteria</taxon>
        <taxon>Pseudomonadati</taxon>
        <taxon>Pseudomonadota</taxon>
        <taxon>Gammaproteobacteria</taxon>
        <taxon>Enterobacterales</taxon>
        <taxon>Enterobacteriaceae</taxon>
        <taxon>Escherichia</taxon>
    </lineage>
</organism>
<evidence type="ECO:0000259" key="2">
    <source>
        <dbReference type="Pfam" id="PF02638"/>
    </source>
</evidence>
<dbReference type="InterPro" id="IPR017853">
    <property type="entry name" value="GH"/>
</dbReference>
<dbReference type="Proteomes" id="UP000254429">
    <property type="component" value="Unassembled WGS sequence"/>
</dbReference>